<protein>
    <submittedName>
        <fullName evidence="2">Uncharacterized protein</fullName>
    </submittedName>
</protein>
<evidence type="ECO:0000313" key="1">
    <source>
        <dbReference type="Proteomes" id="UP000887565"/>
    </source>
</evidence>
<name>A0A915J7E8_ROMCU</name>
<accession>A0A915J7E8</accession>
<reference evidence="2" key="1">
    <citation type="submission" date="2022-11" db="UniProtKB">
        <authorList>
            <consortium name="WormBaseParasite"/>
        </authorList>
    </citation>
    <scope>IDENTIFICATION</scope>
</reference>
<dbReference type="AlphaFoldDB" id="A0A915J7E8"/>
<dbReference type="Proteomes" id="UP000887565">
    <property type="component" value="Unplaced"/>
</dbReference>
<evidence type="ECO:0000313" key="2">
    <source>
        <dbReference type="WBParaSite" id="nRc.2.0.1.t22060-RA"/>
    </source>
</evidence>
<dbReference type="WBParaSite" id="nRc.2.0.1.t22060-RA">
    <property type="protein sequence ID" value="nRc.2.0.1.t22060-RA"/>
    <property type="gene ID" value="nRc.2.0.1.g22060"/>
</dbReference>
<sequence length="73" mass="8523">MAYYVQHMDAFYDLHLKFRGPCDTADLREEVSARCRLCNRRTGTFSYHHGMGQIAKGGVKNQWSQRKKLMIKA</sequence>
<keyword evidence="1" id="KW-1185">Reference proteome</keyword>
<organism evidence="1 2">
    <name type="scientific">Romanomermis culicivorax</name>
    <name type="common">Nematode worm</name>
    <dbReference type="NCBI Taxonomy" id="13658"/>
    <lineage>
        <taxon>Eukaryota</taxon>
        <taxon>Metazoa</taxon>
        <taxon>Ecdysozoa</taxon>
        <taxon>Nematoda</taxon>
        <taxon>Enoplea</taxon>
        <taxon>Dorylaimia</taxon>
        <taxon>Mermithida</taxon>
        <taxon>Mermithoidea</taxon>
        <taxon>Mermithidae</taxon>
        <taxon>Romanomermis</taxon>
    </lineage>
</organism>
<proteinExistence type="predicted"/>